<dbReference type="Proteomes" id="UP000250086">
    <property type="component" value="Unassembled WGS sequence"/>
</dbReference>
<dbReference type="EMBL" id="UAPV01000001">
    <property type="protein sequence ID" value="SPT70459.1"/>
    <property type="molecule type" value="Genomic_DNA"/>
</dbReference>
<dbReference type="AlphaFoldDB" id="A0A2X0V0L0"/>
<gene>
    <name evidence="2" type="ORF">NCTC13093_01874</name>
</gene>
<organism evidence="2 3">
    <name type="scientific">Anaerobiospirillum thomasii</name>
    <dbReference type="NCBI Taxonomy" id="179995"/>
    <lineage>
        <taxon>Bacteria</taxon>
        <taxon>Pseudomonadati</taxon>
        <taxon>Pseudomonadota</taxon>
        <taxon>Gammaproteobacteria</taxon>
        <taxon>Aeromonadales</taxon>
        <taxon>Succinivibrionaceae</taxon>
        <taxon>Anaerobiospirillum</taxon>
    </lineage>
</organism>
<feature type="signal peptide" evidence="1">
    <location>
        <begin position="1"/>
        <end position="27"/>
    </location>
</feature>
<evidence type="ECO:0000256" key="1">
    <source>
        <dbReference type="SAM" id="SignalP"/>
    </source>
</evidence>
<accession>A0A2X0V0L0</accession>
<keyword evidence="1" id="KW-0732">Signal</keyword>
<proteinExistence type="predicted"/>
<keyword evidence="3" id="KW-1185">Reference proteome</keyword>
<evidence type="ECO:0000313" key="2">
    <source>
        <dbReference type="EMBL" id="SPT70459.1"/>
    </source>
</evidence>
<dbReference type="RefSeq" id="WP_172458001.1">
    <property type="nucleotide sequence ID" value="NZ_UAPU01000005.1"/>
</dbReference>
<protein>
    <submittedName>
        <fullName evidence="2">Uncharacterized protein</fullName>
    </submittedName>
</protein>
<sequence>MGNRFVHTALTLFGSTLVSLSISGAMAFDGNHPLHESYKKCTDESQDSTVLI</sequence>
<feature type="chain" id="PRO_5016119879" evidence="1">
    <location>
        <begin position="28"/>
        <end position="52"/>
    </location>
</feature>
<reference evidence="2 3" key="1">
    <citation type="submission" date="2018-06" db="EMBL/GenBank/DDBJ databases">
        <authorList>
            <consortium name="Pathogen Informatics"/>
            <person name="Doyle S."/>
        </authorList>
    </citation>
    <scope>NUCLEOTIDE SEQUENCE [LARGE SCALE GENOMIC DNA]</scope>
    <source>
        <strain evidence="2 3">NCTC13093</strain>
    </source>
</reference>
<name>A0A2X0V0L0_9GAMM</name>
<evidence type="ECO:0000313" key="3">
    <source>
        <dbReference type="Proteomes" id="UP000250086"/>
    </source>
</evidence>